<dbReference type="EMBL" id="NHMP01000001">
    <property type="protein sequence ID" value="OXE51149.1"/>
    <property type="molecule type" value="Genomic_DNA"/>
</dbReference>
<comment type="caution">
    <text evidence="1">The sequence shown here is derived from an EMBL/GenBank/DDBJ whole genome shotgun (WGS) entry which is preliminary data.</text>
</comment>
<reference evidence="2" key="1">
    <citation type="submission" date="2017-05" db="EMBL/GenBank/DDBJ databases">
        <title>Improved OligoMM genomes.</title>
        <authorList>
            <person name="Garzetti D."/>
        </authorList>
    </citation>
    <scope>NUCLEOTIDE SEQUENCE [LARGE SCALE GENOMIC DNA]</scope>
    <source>
        <strain evidence="2">YL45</strain>
    </source>
</reference>
<name>A0A227KRM8_9BURK</name>
<gene>
    <name evidence="1" type="ORF">ADH67_02325</name>
</gene>
<accession>A0A227KRM8</accession>
<dbReference type="RefSeq" id="WP_066591253.1">
    <property type="nucleotide sequence ID" value="NZ_CAPFQK010000004.1"/>
</dbReference>
<keyword evidence="2" id="KW-1185">Reference proteome</keyword>
<protein>
    <submittedName>
        <fullName evidence="1">Uncharacterized protein</fullName>
    </submittedName>
</protein>
<evidence type="ECO:0000313" key="1">
    <source>
        <dbReference type="EMBL" id="OXE51149.1"/>
    </source>
</evidence>
<dbReference type="Proteomes" id="UP000214610">
    <property type="component" value="Unassembled WGS sequence"/>
</dbReference>
<dbReference type="AlphaFoldDB" id="A0A227KRM8"/>
<dbReference type="GeneID" id="78363358"/>
<organism evidence="1 2">
    <name type="scientific">Turicimonas muris</name>
    <dbReference type="NCBI Taxonomy" id="1796652"/>
    <lineage>
        <taxon>Bacteria</taxon>
        <taxon>Pseudomonadati</taxon>
        <taxon>Pseudomonadota</taxon>
        <taxon>Betaproteobacteria</taxon>
        <taxon>Burkholderiales</taxon>
        <taxon>Sutterellaceae</taxon>
        <taxon>Turicimonas</taxon>
    </lineage>
</organism>
<sequence length="367" mass="42813">MTQPLTLNQHHYRKSDGALLINCLRSEEAELGTTSMPYPPSREIGDWPFFDESTKQWTIVPRRRVTPSYQVVCMFHPTSRFHSRPLVLPDYVKNEEPWISAVCPLILAVREKTEKDPSQIGTGMMALLELKSLNLDLQLFYLSHDRLPKKENDPNSFTSPFHLIHHQALARKIIATMRRILLILLVPYLEIELKLNQYEIEDFGTVIDSKKDSSFEFLPPIGRYLNFLNLIRDLDNCFKHERGEWRLPPETLIQPGISLSKLNNRKHYELWRIPPKDCPYIDYSRQEFWHYSIEFDALVTLFSSFLSELLALPDSQTKNAPPVFFQVTEAWSLADTLPEDKRTLQKELTDKILRSITRKMKTNGSTP</sequence>
<proteinExistence type="predicted"/>
<evidence type="ECO:0000313" key="2">
    <source>
        <dbReference type="Proteomes" id="UP000214610"/>
    </source>
</evidence>